<evidence type="ECO:0000313" key="7">
    <source>
        <dbReference type="Proteomes" id="UP000231070"/>
    </source>
</evidence>
<evidence type="ECO:0000256" key="1">
    <source>
        <dbReference type="ARBA" id="ARBA00004196"/>
    </source>
</evidence>
<protein>
    <recommendedName>
        <fullName evidence="5">Periplasmic binding protein domain-containing protein</fullName>
    </recommendedName>
</protein>
<evidence type="ECO:0000256" key="2">
    <source>
        <dbReference type="ARBA" id="ARBA00007639"/>
    </source>
</evidence>
<dbReference type="AlphaFoldDB" id="A0A2G9X0N9"/>
<dbReference type="OrthoDB" id="257716at2"/>
<organism evidence="6 7">
    <name type="scientific">Pleomorphomonas carboxyditropha</name>
    <dbReference type="NCBI Taxonomy" id="2023338"/>
    <lineage>
        <taxon>Bacteria</taxon>
        <taxon>Pseudomonadati</taxon>
        <taxon>Pseudomonadota</taxon>
        <taxon>Alphaproteobacteria</taxon>
        <taxon>Hyphomicrobiales</taxon>
        <taxon>Pleomorphomonadaceae</taxon>
        <taxon>Pleomorphomonas</taxon>
    </lineage>
</organism>
<dbReference type="GO" id="GO:0030313">
    <property type="term" value="C:cell envelope"/>
    <property type="evidence" value="ECO:0007669"/>
    <property type="project" value="UniProtKB-SubCell"/>
</dbReference>
<name>A0A2G9X0N9_9HYPH</name>
<keyword evidence="7" id="KW-1185">Reference proteome</keyword>
<dbReference type="CDD" id="cd01536">
    <property type="entry name" value="PBP1_ABC_sugar_binding-like"/>
    <property type="match status" value="1"/>
</dbReference>
<keyword evidence="3 4" id="KW-0732">Signal</keyword>
<dbReference type="Proteomes" id="UP000231070">
    <property type="component" value="Unassembled WGS sequence"/>
</dbReference>
<evidence type="ECO:0000256" key="4">
    <source>
        <dbReference type="SAM" id="SignalP"/>
    </source>
</evidence>
<gene>
    <name evidence="6" type="ORF">CJ014_05000</name>
</gene>
<comment type="subcellular location">
    <subcellularLocation>
        <location evidence="1">Cell envelope</location>
    </subcellularLocation>
</comment>
<dbReference type="Gene3D" id="3.40.50.2300">
    <property type="match status" value="2"/>
</dbReference>
<dbReference type="PANTHER" id="PTHR46847">
    <property type="entry name" value="D-ALLOSE-BINDING PERIPLASMIC PROTEIN-RELATED"/>
    <property type="match status" value="1"/>
</dbReference>
<sequence>MSARTLWIASATIAGVTLLAATGLAAAKDAPRHISIAYSVDVLDETQNVALQYMLDRVKQINAERDDIEVTFETYDAQTSVDKQLSDVQTALIKKPDVLIFSAVDAVGSLPAAEAAKRAGVLVIDRRPSDPEPAAYDVAFYAYDEARYANTTNDWIKAYLDAHPDVVLKVGLIYGAPAQTAQLRRADTIKELTKQIPDRIKIVAEGYGNWLTTTAQNLTQDWLLAHPDMNYVAAANDIMALGASNALINAGRSDVLVSGYDLTADGVQRVSKGTQTLTVGTSLADNGQIVDVAVGLVEGTFKDKTYYVSPVYAIDASNVGDYLAKTSKP</sequence>
<feature type="signal peptide" evidence="4">
    <location>
        <begin position="1"/>
        <end position="27"/>
    </location>
</feature>
<feature type="domain" description="Periplasmic binding protein" evidence="5">
    <location>
        <begin position="54"/>
        <end position="290"/>
    </location>
</feature>
<dbReference type="RefSeq" id="WP_100079439.1">
    <property type="nucleotide sequence ID" value="NZ_NQVN01000002.1"/>
</dbReference>
<dbReference type="GO" id="GO:0030246">
    <property type="term" value="F:carbohydrate binding"/>
    <property type="evidence" value="ECO:0007669"/>
    <property type="project" value="UniProtKB-ARBA"/>
</dbReference>
<dbReference type="PANTHER" id="PTHR46847:SF1">
    <property type="entry name" value="D-ALLOSE-BINDING PERIPLASMIC PROTEIN-RELATED"/>
    <property type="match status" value="1"/>
</dbReference>
<accession>A0A2G9X0N9</accession>
<feature type="chain" id="PRO_5013856589" description="Periplasmic binding protein domain-containing protein" evidence="4">
    <location>
        <begin position="28"/>
        <end position="329"/>
    </location>
</feature>
<proteinExistence type="inferred from homology"/>
<dbReference type="InterPro" id="IPR025997">
    <property type="entry name" value="SBP_2_dom"/>
</dbReference>
<dbReference type="SUPFAM" id="SSF53822">
    <property type="entry name" value="Periplasmic binding protein-like I"/>
    <property type="match status" value="1"/>
</dbReference>
<reference evidence="6 7" key="1">
    <citation type="submission" date="2017-08" db="EMBL/GenBank/DDBJ databases">
        <title>Pleomorphomonas carboxidotrophicus sp. nov., a new mesophilic hydrogenogenic carboxidotroph.</title>
        <authorList>
            <person name="Esquivel-Elizondo S."/>
            <person name="Krajmalnik-Brown R."/>
            <person name="Maldonado J."/>
        </authorList>
    </citation>
    <scope>NUCLEOTIDE SEQUENCE [LARGE SCALE GENOMIC DNA]</scope>
    <source>
        <strain evidence="6 7">SVCO-16</strain>
    </source>
</reference>
<evidence type="ECO:0000256" key="3">
    <source>
        <dbReference type="ARBA" id="ARBA00022729"/>
    </source>
</evidence>
<comment type="caution">
    <text evidence="6">The sequence shown here is derived from an EMBL/GenBank/DDBJ whole genome shotgun (WGS) entry which is preliminary data.</text>
</comment>
<evidence type="ECO:0000259" key="5">
    <source>
        <dbReference type="Pfam" id="PF13407"/>
    </source>
</evidence>
<evidence type="ECO:0000313" key="6">
    <source>
        <dbReference type="EMBL" id="PIP00495.1"/>
    </source>
</evidence>
<dbReference type="Pfam" id="PF13407">
    <property type="entry name" value="Peripla_BP_4"/>
    <property type="match status" value="1"/>
</dbReference>
<dbReference type="InterPro" id="IPR028082">
    <property type="entry name" value="Peripla_BP_I"/>
</dbReference>
<dbReference type="EMBL" id="NQVN01000002">
    <property type="protein sequence ID" value="PIP00495.1"/>
    <property type="molecule type" value="Genomic_DNA"/>
</dbReference>
<comment type="similarity">
    <text evidence="2">Belongs to the bacterial solute-binding protein 2 family.</text>
</comment>